<dbReference type="SUPFAM" id="SSF55073">
    <property type="entry name" value="Nucleotide cyclase"/>
    <property type="match status" value="1"/>
</dbReference>
<feature type="non-terminal residue" evidence="2">
    <location>
        <position position="1"/>
    </location>
</feature>
<comment type="caution">
    <text evidence="2">The sequence shown here is derived from an EMBL/GenBank/DDBJ whole genome shotgun (WGS) entry which is preliminary data.</text>
</comment>
<dbReference type="Gene3D" id="3.30.70.1230">
    <property type="entry name" value="Nucleotide cyclase"/>
    <property type="match status" value="1"/>
</dbReference>
<dbReference type="AlphaFoldDB" id="A0A1X0NFP1"/>
<dbReference type="PANTHER" id="PTHR43081">
    <property type="entry name" value="ADENYLATE CYCLASE, TERMINAL-DIFFERENTIATION SPECIFIC-RELATED"/>
    <property type="match status" value="1"/>
</dbReference>
<evidence type="ECO:0000259" key="1">
    <source>
        <dbReference type="Pfam" id="PF00211"/>
    </source>
</evidence>
<dbReference type="InterPro" id="IPR029787">
    <property type="entry name" value="Nucleotide_cyclase"/>
</dbReference>
<sequence length="231" mass="25234">VTKGYDYYGSTSNTAARTESVANGGQVLLTREAYMALSAAERDQLDVTALGAVALRGVPKPVEMYQLDAVPGHTFAALRLDREENIAEDNMNDDDSSSEHVSGCSTWSGTALFTLFVLRMVYGAFPPAQRIKVLLPLFQRWCVCVPPRSDPVSEDTYSNDLIHVLSLRVGRVMERKLIVGGLGLFSPVSTDISFGFSGSMFCEDQSGFDGYGFRNRSFATQTFSVDISTPL</sequence>
<organism evidence="2 3">
    <name type="scientific">Trypanosoma theileri</name>
    <dbReference type="NCBI Taxonomy" id="67003"/>
    <lineage>
        <taxon>Eukaryota</taxon>
        <taxon>Discoba</taxon>
        <taxon>Euglenozoa</taxon>
        <taxon>Kinetoplastea</taxon>
        <taxon>Metakinetoplastina</taxon>
        <taxon>Trypanosomatida</taxon>
        <taxon>Trypanosomatidae</taxon>
        <taxon>Trypanosoma</taxon>
    </lineage>
</organism>
<gene>
    <name evidence="2" type="ORF">TM35_000661140</name>
</gene>
<dbReference type="PANTHER" id="PTHR43081:SF1">
    <property type="entry name" value="ADENYLATE CYCLASE, TERMINAL-DIFFERENTIATION SPECIFIC"/>
    <property type="match status" value="1"/>
</dbReference>
<reference evidence="2 3" key="1">
    <citation type="submission" date="2017-03" db="EMBL/GenBank/DDBJ databases">
        <title>An alternative strategy for trypanosome survival in the mammalian bloodstream revealed through genome and transcriptome analysis of the ubiquitous bovine parasite Trypanosoma (Megatrypanum) theileri.</title>
        <authorList>
            <person name="Kelly S."/>
            <person name="Ivens A."/>
            <person name="Mott A."/>
            <person name="O'Neill E."/>
            <person name="Emms D."/>
            <person name="Macleod O."/>
            <person name="Voorheis P."/>
            <person name="Matthews J."/>
            <person name="Matthews K."/>
            <person name="Carrington M."/>
        </authorList>
    </citation>
    <scope>NUCLEOTIDE SEQUENCE [LARGE SCALE GENOMIC DNA]</scope>
    <source>
        <strain evidence="2">Edinburgh</strain>
    </source>
</reference>
<dbReference type="VEuPathDB" id="TriTrypDB:TM35_000661140"/>
<dbReference type="EMBL" id="NBCO01000066">
    <property type="protein sequence ID" value="ORC83535.1"/>
    <property type="molecule type" value="Genomic_DNA"/>
</dbReference>
<dbReference type="GeneID" id="39990897"/>
<dbReference type="GO" id="GO:0035556">
    <property type="term" value="P:intracellular signal transduction"/>
    <property type="evidence" value="ECO:0007669"/>
    <property type="project" value="InterPro"/>
</dbReference>
<dbReference type="OrthoDB" id="542522at2759"/>
<dbReference type="InterPro" id="IPR001054">
    <property type="entry name" value="A/G_cyclase"/>
</dbReference>
<dbReference type="Pfam" id="PF00211">
    <property type="entry name" value="Guanylate_cyc"/>
    <property type="match status" value="1"/>
</dbReference>
<proteinExistence type="predicted"/>
<keyword evidence="2" id="KW-0675">Receptor</keyword>
<keyword evidence="3" id="KW-1185">Reference proteome</keyword>
<feature type="domain" description="Guanylate cyclase" evidence="1">
    <location>
        <begin position="2"/>
        <end position="68"/>
    </location>
</feature>
<evidence type="ECO:0000313" key="3">
    <source>
        <dbReference type="Proteomes" id="UP000192257"/>
    </source>
</evidence>
<dbReference type="InterPro" id="IPR050697">
    <property type="entry name" value="Adenylyl/Guanylyl_Cyclase_3/4"/>
</dbReference>
<name>A0A1X0NFP1_9TRYP</name>
<protein>
    <submittedName>
        <fullName evidence="2">Putative receptor-type adenylate cyclase</fullName>
    </submittedName>
</protein>
<dbReference type="GO" id="GO:0009190">
    <property type="term" value="P:cyclic nucleotide biosynthetic process"/>
    <property type="evidence" value="ECO:0007669"/>
    <property type="project" value="InterPro"/>
</dbReference>
<accession>A0A1X0NFP1</accession>
<dbReference type="RefSeq" id="XP_028877601.1">
    <property type="nucleotide sequence ID" value="XM_029031117.1"/>
</dbReference>
<evidence type="ECO:0000313" key="2">
    <source>
        <dbReference type="EMBL" id="ORC83535.1"/>
    </source>
</evidence>
<dbReference type="Proteomes" id="UP000192257">
    <property type="component" value="Unassembled WGS sequence"/>
</dbReference>